<dbReference type="InterPro" id="IPR041635">
    <property type="entry name" value="Type_ISP_LLaBIII_C"/>
</dbReference>
<evidence type="ECO:0000256" key="4">
    <source>
        <dbReference type="ARBA" id="ARBA00047942"/>
    </source>
</evidence>
<keyword evidence="8" id="KW-1185">Reference proteome</keyword>
<keyword evidence="2" id="KW-0489">Methyltransferase</keyword>
<proteinExistence type="predicted"/>
<evidence type="ECO:0000313" key="7">
    <source>
        <dbReference type="EMBL" id="SNS64370.1"/>
    </source>
</evidence>
<dbReference type="AlphaFoldDB" id="A0A239G5I8"/>
<dbReference type="OrthoDB" id="9791494at2"/>
<dbReference type="Pfam" id="PF18135">
    <property type="entry name" value="Type_ISP_C"/>
    <property type="match status" value="1"/>
</dbReference>
<dbReference type="GO" id="GO:0009007">
    <property type="term" value="F:site-specific DNA-methyltransferase (adenine-specific) activity"/>
    <property type="evidence" value="ECO:0007669"/>
    <property type="project" value="UniProtKB-EC"/>
</dbReference>
<dbReference type="InterPro" id="IPR029063">
    <property type="entry name" value="SAM-dependent_MTases_sf"/>
</dbReference>
<feature type="domain" description="Type ISP restriction-modification enzyme LLaBIII C-terminal specificity" evidence="6">
    <location>
        <begin position="709"/>
        <end position="1100"/>
    </location>
</feature>
<dbReference type="EC" id="2.1.1.72" evidence="1"/>
<dbReference type="PANTHER" id="PTHR33841:SF1">
    <property type="entry name" value="DNA METHYLTRANSFERASE A"/>
    <property type="match status" value="1"/>
</dbReference>
<organism evidence="7 8">
    <name type="scientific">Sphingopyxis indica</name>
    <dbReference type="NCBI Taxonomy" id="436663"/>
    <lineage>
        <taxon>Bacteria</taxon>
        <taxon>Pseudomonadati</taxon>
        <taxon>Pseudomonadota</taxon>
        <taxon>Alphaproteobacteria</taxon>
        <taxon>Sphingomonadales</taxon>
        <taxon>Sphingomonadaceae</taxon>
        <taxon>Sphingopyxis</taxon>
    </lineage>
</organism>
<reference evidence="7 8" key="1">
    <citation type="submission" date="2017-06" db="EMBL/GenBank/DDBJ databases">
        <authorList>
            <person name="Kim H.J."/>
            <person name="Triplett B.A."/>
        </authorList>
    </citation>
    <scope>NUCLEOTIDE SEQUENCE [LARGE SCALE GENOMIC DNA]</scope>
    <source>
        <strain evidence="7 8">DS15</strain>
    </source>
</reference>
<evidence type="ECO:0000256" key="2">
    <source>
        <dbReference type="ARBA" id="ARBA00022603"/>
    </source>
</evidence>
<dbReference type="InterPro" id="IPR050953">
    <property type="entry name" value="N4_N6_ade-DNA_methylase"/>
</dbReference>
<dbReference type="SUPFAM" id="SSF53335">
    <property type="entry name" value="S-adenosyl-L-methionine-dependent methyltransferases"/>
    <property type="match status" value="1"/>
</dbReference>
<accession>A0A239G5I8</accession>
<keyword evidence="3" id="KW-0808">Transferase</keyword>
<dbReference type="Proteomes" id="UP000198339">
    <property type="component" value="Unassembled WGS sequence"/>
</dbReference>
<dbReference type="GO" id="GO:0032259">
    <property type="term" value="P:methylation"/>
    <property type="evidence" value="ECO:0007669"/>
    <property type="project" value="UniProtKB-KW"/>
</dbReference>
<dbReference type="PRINTS" id="PR00507">
    <property type="entry name" value="N12N6MTFRASE"/>
</dbReference>
<dbReference type="Gene3D" id="3.40.50.150">
    <property type="entry name" value="Vaccinia Virus protein VP39"/>
    <property type="match status" value="1"/>
</dbReference>
<evidence type="ECO:0000256" key="3">
    <source>
        <dbReference type="ARBA" id="ARBA00022679"/>
    </source>
</evidence>
<feature type="region of interest" description="Disordered" evidence="5">
    <location>
        <begin position="1009"/>
        <end position="1035"/>
    </location>
</feature>
<feature type="compositionally biased region" description="Low complexity" evidence="5">
    <location>
        <begin position="1010"/>
        <end position="1025"/>
    </location>
</feature>
<name>A0A239G5I8_9SPHN</name>
<dbReference type="PANTHER" id="PTHR33841">
    <property type="entry name" value="DNA METHYLTRANSFERASE YEEA-RELATED"/>
    <property type="match status" value="1"/>
</dbReference>
<evidence type="ECO:0000259" key="6">
    <source>
        <dbReference type="Pfam" id="PF18135"/>
    </source>
</evidence>
<gene>
    <name evidence="7" type="ORF">SAMN06295955_10331</name>
</gene>
<comment type="catalytic activity">
    <reaction evidence="4">
        <text>a 2'-deoxyadenosine in DNA + S-adenosyl-L-methionine = an N(6)-methyl-2'-deoxyadenosine in DNA + S-adenosyl-L-homocysteine + H(+)</text>
        <dbReference type="Rhea" id="RHEA:15197"/>
        <dbReference type="Rhea" id="RHEA-COMP:12418"/>
        <dbReference type="Rhea" id="RHEA-COMP:12419"/>
        <dbReference type="ChEBI" id="CHEBI:15378"/>
        <dbReference type="ChEBI" id="CHEBI:57856"/>
        <dbReference type="ChEBI" id="CHEBI:59789"/>
        <dbReference type="ChEBI" id="CHEBI:90615"/>
        <dbReference type="ChEBI" id="CHEBI:90616"/>
        <dbReference type="EC" id="2.1.1.72"/>
    </reaction>
</comment>
<protein>
    <recommendedName>
        <fullName evidence="1">site-specific DNA-methyltransferase (adenine-specific)</fullName>
        <ecNumber evidence="1">2.1.1.72</ecNumber>
    </recommendedName>
</protein>
<evidence type="ECO:0000256" key="1">
    <source>
        <dbReference type="ARBA" id="ARBA00011900"/>
    </source>
</evidence>
<sequence>MDIAGYLEEVRSQFESGHATEHSYRPALFRLFQSIDPAITVVNEPKRGDAGMVDFLFERDGVPFGWAEAKDIDKDVIRLKGYSVEQRKRYEAAYPNLIYTNGVDFEFIRDGAPVHFVSIADFLLGLQQNPERFEELERQLRLFAEAKPISIRSAAKLAEMMAAKAAIIKDEIGIALADDPDYRSGLGGQYQSFKANLLPALTPDEFADIYAETITYGMFAARFHDDTPDTFSRAEALEKLPASNPFLKGLFDYIAGPALPNRLRYIVDDLAQVLRASDPHSLFKDFGKFTARNDPFIHFYEDFLAAYNPRKRKSRGVWYTPEPVVDFIVRAVDDVLKSEFGLPDGLADTSKVTVDWDTGQDDPKTGKARTIRKDVHKVQILDPATGTGTFLAKAVQLISDRVKARAPGKWSSYVEQDLLPRLHGFELLMASYAMCHMKLDMMLTETGYKPSAKPPRLSVWLTNALEPAEREVKDLFFQPLAEEARGASEVKRQTPIMCVIGNPPYSGHSSNKGDWIESLMADYKVSPELKRPAQAKWLSDDYVKFIRFGEHMIERNGKGVLAFITNHGYLDNPTFLDMRDHLRKTFDRIYVLDLHGNAKKKEVAPDGSPDKNVFDIQQGVAIFIAIRLGSGSAVARHAELSEIRHGELWGGRNAKNEALWAGTVQALCDQDVSPESPPWRFKPTDKETEAAYLVGFSVADLFSPNGSPAPGIVTTQDEFAISWNSLETAEKVEALLATHDEAEARRLFRLCSQNQWNYQAAKKALPTTDWRSLITPVLYRPFDVRFTVYDSHVAVHRRERAMNHFFKRNDLGLMIARQAIQGDAGYSQVVAVDKIIDNRAIFSNKGISQLLPLYLYPKEGTLDRTIRLNLDPKLYAAICAAAGIDPTDTAMSRKADGPHPNPSPEGEGFYDFRAATGDARPSEVKVFDYIYGVLHAPNYRETYAEFLKIDFPRIPYPKSPEAFRHVSEKGEALRRLHLMEAAAIGETPYRYDGEGGDVVASGFPKFEPCSQGSAGSPSPSGADAPPFSPPKGRGQTGRVFINKDQYFEDVSEIAWNFHIGGYQPAQKWLKDRRGRALSFDDIGHYQKIVKILSETDRIMREIELPLE</sequence>
<feature type="region of interest" description="Disordered" evidence="5">
    <location>
        <begin position="889"/>
        <end position="912"/>
    </location>
</feature>
<evidence type="ECO:0000313" key="8">
    <source>
        <dbReference type="Proteomes" id="UP000198339"/>
    </source>
</evidence>
<dbReference type="EMBL" id="FZPA01000003">
    <property type="protein sequence ID" value="SNS64370.1"/>
    <property type="molecule type" value="Genomic_DNA"/>
</dbReference>
<evidence type="ECO:0000256" key="5">
    <source>
        <dbReference type="SAM" id="MobiDB-lite"/>
    </source>
</evidence>